<sequence length="240" mass="26538">MITLGIDTANQTLAIGVIEDDIVLGQIQINKQKNHSVSLMPAIDQLFSALGLAPTAIDRIAVSDGPGSYTGLRIGVTTAKTLAYTLGKELVGISSLQAIAANCRNVNGLIVPLFDARRKNVYAGVYRRQNGKLETVLEDVHISIEELLKQLSQFDEPILFVGTDTQKFTNEIKEVLHEAEINKVLEWDLPNGCTIATLGANREPVRDLTNFVPRYLKKVEAEEKWLETHTPGDERYVEKI</sequence>
<dbReference type="Pfam" id="PF00814">
    <property type="entry name" value="TsaD"/>
    <property type="match status" value="1"/>
</dbReference>
<dbReference type="PANTHER" id="PTHR11735:SF11">
    <property type="entry name" value="TRNA THREONYLCARBAMOYLADENOSINE BIOSYNTHESIS PROTEIN TSAB"/>
    <property type="match status" value="1"/>
</dbReference>
<gene>
    <name evidence="1" type="primary">ydiC</name>
    <name evidence="1" type="ORF">NCTC12204_01717</name>
</gene>
<accession>A0A4V6LDU2</accession>
<evidence type="ECO:0000313" key="2">
    <source>
        <dbReference type="Proteomes" id="UP000352698"/>
    </source>
</evidence>
<dbReference type="AlphaFoldDB" id="A0A4V6LDU2"/>
<dbReference type="SUPFAM" id="SSF53067">
    <property type="entry name" value="Actin-like ATPase domain"/>
    <property type="match status" value="2"/>
</dbReference>
<reference evidence="1 2" key="1">
    <citation type="submission" date="2019-05" db="EMBL/GenBank/DDBJ databases">
        <authorList>
            <consortium name="Pathogen Informatics"/>
        </authorList>
    </citation>
    <scope>NUCLEOTIDE SEQUENCE [LARGE SCALE GENOMIC DNA]</scope>
    <source>
        <strain evidence="1 2">NCTC12204</strain>
    </source>
</reference>
<keyword evidence="1" id="KW-0378">Hydrolase</keyword>
<dbReference type="EC" id="3.4.24.57" evidence="1"/>
<organism evidence="1 2">
    <name type="scientific">Enterococcus hirae</name>
    <dbReference type="NCBI Taxonomy" id="1354"/>
    <lineage>
        <taxon>Bacteria</taxon>
        <taxon>Bacillati</taxon>
        <taxon>Bacillota</taxon>
        <taxon>Bacilli</taxon>
        <taxon>Lactobacillales</taxon>
        <taxon>Enterococcaceae</taxon>
        <taxon>Enterococcus</taxon>
    </lineage>
</organism>
<dbReference type="PANTHER" id="PTHR11735">
    <property type="entry name" value="TRNA N6-ADENOSINE THREONYLCARBAMOYLTRANSFERASE"/>
    <property type="match status" value="1"/>
</dbReference>
<proteinExistence type="predicted"/>
<dbReference type="Gene3D" id="3.30.420.40">
    <property type="match status" value="2"/>
</dbReference>
<dbReference type="InterPro" id="IPR022496">
    <property type="entry name" value="T6A_TsaB"/>
</dbReference>
<protein>
    <submittedName>
        <fullName evidence="1">M22 family O-sialoglycoprotein endopeptidase</fullName>
        <ecNumber evidence="1">3.4.24.57</ecNumber>
    </submittedName>
</protein>
<evidence type="ECO:0000313" key="1">
    <source>
        <dbReference type="EMBL" id="VTQ65426.1"/>
    </source>
</evidence>
<dbReference type="GO" id="GO:0005829">
    <property type="term" value="C:cytosol"/>
    <property type="evidence" value="ECO:0007669"/>
    <property type="project" value="TreeGrafter"/>
</dbReference>
<dbReference type="GeneID" id="56787249"/>
<dbReference type="Proteomes" id="UP000352698">
    <property type="component" value="Unassembled WGS sequence"/>
</dbReference>
<dbReference type="InterPro" id="IPR043129">
    <property type="entry name" value="ATPase_NBD"/>
</dbReference>
<dbReference type="NCBIfam" id="TIGR03725">
    <property type="entry name" value="T6A_YeaZ"/>
    <property type="match status" value="1"/>
</dbReference>
<dbReference type="GO" id="GO:0004222">
    <property type="term" value="F:metalloendopeptidase activity"/>
    <property type="evidence" value="ECO:0007669"/>
    <property type="project" value="UniProtKB-EC"/>
</dbReference>
<name>A0A4V6LDU2_ENTHR</name>
<dbReference type="RefSeq" id="WP_010737794.1">
    <property type="nucleotide sequence ID" value="NZ_AP027299.1"/>
</dbReference>
<dbReference type="EMBL" id="CABEEP010000001">
    <property type="protein sequence ID" value="VTQ65426.1"/>
    <property type="molecule type" value="Genomic_DNA"/>
</dbReference>
<dbReference type="GO" id="GO:0002949">
    <property type="term" value="P:tRNA threonylcarbamoyladenosine modification"/>
    <property type="evidence" value="ECO:0007669"/>
    <property type="project" value="InterPro"/>
</dbReference>
<dbReference type="CDD" id="cd24032">
    <property type="entry name" value="ASKHA_NBD_TsaB"/>
    <property type="match status" value="1"/>
</dbReference>
<comment type="caution">
    <text evidence="1">The sequence shown here is derived from an EMBL/GenBank/DDBJ whole genome shotgun (WGS) entry which is preliminary data.</text>
</comment>
<dbReference type="InterPro" id="IPR000905">
    <property type="entry name" value="Gcp-like_dom"/>
</dbReference>